<sequence>MRRTPSIFTLIALVAAAGCTANATDDPATGEAARQVLATGDTLPPIEQPSSAGPVDTETKTAVGDDAVRDGAAMALVDTDGQLAVVDSGGTVSNAWIKWSALVAPDETTAVLTLPPDTVRTLSHTKVAWASLPDGEPIGDLTIDGVITEATATSLDGELVALNSLADDPVDGAIAGARDGTNLLIASRTSGLMYKTSLDGNFMAEAFSQRLTPEGIPAQVFLLEYLPADQPTYYQVRVLSTETGDISPPLNLRDKSVTLDQQMPGYSRSHVVADDHGLLFTLYIGSGAPDAPHPFAFVHTLDFADGVWCLDVDEQLDLTNEAGSLAVGGDRLYVASANGWVGSFSIPSITDPTRSPAMDWTVQVASAGSSAPAITADERGAFIAFDDGSDELIHVRQDGTTGEPIDLAGTGTQALTITDTGDVAAVGGDWTSLTGAMYRPDWLDAITRVIVATDSLP</sequence>
<evidence type="ECO:0000313" key="4">
    <source>
        <dbReference type="Proteomes" id="UP000011863"/>
    </source>
</evidence>
<protein>
    <recommendedName>
        <fullName evidence="5">Lipoprotein</fullName>
    </recommendedName>
</protein>
<dbReference type="RefSeq" id="WP_015442517.1">
    <property type="nucleotide sequence ID" value="NC_020520.1"/>
</dbReference>
<proteinExistence type="predicted"/>
<keyword evidence="4" id="KW-1185">Reference proteome</keyword>
<keyword evidence="2" id="KW-0732">Signal</keyword>
<dbReference type="KEGG" id="aym:YM304_29560"/>
<reference evidence="3 4" key="1">
    <citation type="journal article" date="2013" name="Int. J. Syst. Evol. Microbiol.">
        <title>Ilumatobacter nonamiense sp. nov. and Ilumatobacter coccineum sp. nov., isolated from seashore sand.</title>
        <authorList>
            <person name="Matsumoto A."/>
            <person name="Kasai H."/>
            <person name="Matsuo Y."/>
            <person name="Shizuri Y."/>
            <person name="Ichikawa N."/>
            <person name="Fujita N."/>
            <person name="Omura S."/>
            <person name="Takahashi Y."/>
        </authorList>
    </citation>
    <scope>NUCLEOTIDE SEQUENCE [LARGE SCALE GENOMIC DNA]</scope>
    <source>
        <strain evidence="4">NBRC 103263 / KCTC 29153 / YM16-304</strain>
    </source>
</reference>
<evidence type="ECO:0008006" key="5">
    <source>
        <dbReference type="Google" id="ProtNLM"/>
    </source>
</evidence>
<dbReference type="Proteomes" id="UP000011863">
    <property type="component" value="Chromosome"/>
</dbReference>
<evidence type="ECO:0000256" key="1">
    <source>
        <dbReference type="SAM" id="MobiDB-lite"/>
    </source>
</evidence>
<dbReference type="AlphaFoldDB" id="A0A6C7EA63"/>
<feature type="signal peptide" evidence="2">
    <location>
        <begin position="1"/>
        <end position="23"/>
    </location>
</feature>
<dbReference type="EMBL" id="AP012057">
    <property type="protein sequence ID" value="BAN03270.1"/>
    <property type="molecule type" value="Genomic_DNA"/>
</dbReference>
<dbReference type="OrthoDB" id="3327896at2"/>
<gene>
    <name evidence="3" type="ORF">YM304_29560</name>
</gene>
<evidence type="ECO:0000256" key="2">
    <source>
        <dbReference type="SAM" id="SignalP"/>
    </source>
</evidence>
<name>A0A6C7EA63_ILUCY</name>
<organism evidence="3 4">
    <name type="scientific">Ilumatobacter coccineus (strain NBRC 103263 / KCTC 29153 / YM16-304)</name>
    <dbReference type="NCBI Taxonomy" id="1313172"/>
    <lineage>
        <taxon>Bacteria</taxon>
        <taxon>Bacillati</taxon>
        <taxon>Actinomycetota</taxon>
        <taxon>Acidimicrobiia</taxon>
        <taxon>Acidimicrobiales</taxon>
        <taxon>Ilumatobacteraceae</taxon>
        <taxon>Ilumatobacter</taxon>
    </lineage>
</organism>
<dbReference type="PROSITE" id="PS51257">
    <property type="entry name" value="PROKAR_LIPOPROTEIN"/>
    <property type="match status" value="1"/>
</dbReference>
<feature type="region of interest" description="Disordered" evidence="1">
    <location>
        <begin position="41"/>
        <end position="62"/>
    </location>
</feature>
<evidence type="ECO:0000313" key="3">
    <source>
        <dbReference type="EMBL" id="BAN03270.1"/>
    </source>
</evidence>
<accession>A0A6C7EA63</accession>
<feature type="chain" id="PRO_5025375774" description="Lipoprotein" evidence="2">
    <location>
        <begin position="24"/>
        <end position="457"/>
    </location>
</feature>